<organism evidence="1 2">
    <name type="scientific">Megalurothrips usitatus</name>
    <name type="common">bean blossom thrips</name>
    <dbReference type="NCBI Taxonomy" id="439358"/>
    <lineage>
        <taxon>Eukaryota</taxon>
        <taxon>Metazoa</taxon>
        <taxon>Ecdysozoa</taxon>
        <taxon>Arthropoda</taxon>
        <taxon>Hexapoda</taxon>
        <taxon>Insecta</taxon>
        <taxon>Pterygota</taxon>
        <taxon>Neoptera</taxon>
        <taxon>Paraneoptera</taxon>
        <taxon>Thysanoptera</taxon>
        <taxon>Terebrantia</taxon>
        <taxon>Thripoidea</taxon>
        <taxon>Thripidae</taxon>
        <taxon>Megalurothrips</taxon>
    </lineage>
</organism>
<dbReference type="EMBL" id="JAPTSV010000004">
    <property type="protein sequence ID" value="KAJ1528903.1"/>
    <property type="molecule type" value="Genomic_DNA"/>
</dbReference>
<protein>
    <submittedName>
        <fullName evidence="1">Uncharacterized protein</fullName>
    </submittedName>
</protein>
<sequence length="131" mass="13685">MLNFDISLKTRCAPPLLSMVLGGDGEQDKQAVLLELAAAASGGGPGPPVLPVCRRVAADITLLYFGAESLHLVVSGLLLGVLARSLPLHHNAVAGGFSQLQKQAGAVDRDTVRPQCSFLETSSRRKPLICG</sequence>
<dbReference type="AlphaFoldDB" id="A0AAV7XSK9"/>
<evidence type="ECO:0000313" key="2">
    <source>
        <dbReference type="Proteomes" id="UP001075354"/>
    </source>
</evidence>
<keyword evidence="2" id="KW-1185">Reference proteome</keyword>
<proteinExistence type="predicted"/>
<gene>
    <name evidence="1" type="ORF">ONE63_007272</name>
</gene>
<dbReference type="Proteomes" id="UP001075354">
    <property type="component" value="Chromosome 4"/>
</dbReference>
<reference evidence="1" key="1">
    <citation type="submission" date="2022-12" db="EMBL/GenBank/DDBJ databases">
        <title>Chromosome-level genome assembly of the bean flower thrips Megalurothrips usitatus.</title>
        <authorList>
            <person name="Ma L."/>
            <person name="Liu Q."/>
            <person name="Li H."/>
            <person name="Cai W."/>
        </authorList>
    </citation>
    <scope>NUCLEOTIDE SEQUENCE</scope>
    <source>
        <strain evidence="1">Cailab_2022a</strain>
    </source>
</reference>
<evidence type="ECO:0000313" key="1">
    <source>
        <dbReference type="EMBL" id="KAJ1528903.1"/>
    </source>
</evidence>
<accession>A0AAV7XSK9</accession>
<comment type="caution">
    <text evidence="1">The sequence shown here is derived from an EMBL/GenBank/DDBJ whole genome shotgun (WGS) entry which is preliminary data.</text>
</comment>
<name>A0AAV7XSK9_9NEOP</name>